<name>A0A1H4HAY2_9GAMM</name>
<evidence type="ECO:0000313" key="1">
    <source>
        <dbReference type="EMBL" id="SEB18262.1"/>
    </source>
</evidence>
<proteinExistence type="predicted"/>
<organism evidence="1 2">
    <name type="scientific">Marinobacterium iners DSM 11526</name>
    <dbReference type="NCBI Taxonomy" id="1122198"/>
    <lineage>
        <taxon>Bacteria</taxon>
        <taxon>Pseudomonadati</taxon>
        <taxon>Pseudomonadota</taxon>
        <taxon>Gammaproteobacteria</taxon>
        <taxon>Oceanospirillales</taxon>
        <taxon>Oceanospirillaceae</taxon>
        <taxon>Marinobacterium</taxon>
    </lineage>
</organism>
<reference evidence="2" key="1">
    <citation type="submission" date="2016-10" db="EMBL/GenBank/DDBJ databases">
        <authorList>
            <person name="Varghese N."/>
            <person name="Submissions S."/>
        </authorList>
    </citation>
    <scope>NUCLEOTIDE SEQUENCE [LARGE SCALE GENOMIC DNA]</scope>
    <source>
        <strain evidence="2">DSM 11526</strain>
    </source>
</reference>
<dbReference type="AlphaFoldDB" id="A0A1H4HAY2"/>
<evidence type="ECO:0000313" key="2">
    <source>
        <dbReference type="Proteomes" id="UP000242469"/>
    </source>
</evidence>
<protein>
    <submittedName>
        <fullName evidence="1">Uncharacterized protein</fullName>
    </submittedName>
</protein>
<gene>
    <name evidence="1" type="ORF">SAMN02745729_13310</name>
</gene>
<dbReference type="Proteomes" id="UP000242469">
    <property type="component" value="Unassembled WGS sequence"/>
</dbReference>
<keyword evidence="2" id="KW-1185">Reference proteome</keyword>
<dbReference type="EMBL" id="FNRJ01000033">
    <property type="protein sequence ID" value="SEB18262.1"/>
    <property type="molecule type" value="Genomic_DNA"/>
</dbReference>
<accession>A0A1H4HAY2</accession>
<sequence length="55" mass="6618">MVFWACRIPDYHWSEFPCALITLKAGHDDLSEDEIILFETAPRGWYRFDSQRLRD</sequence>
<dbReference type="STRING" id="1122198.SAMN02745729_13310"/>